<evidence type="ECO:0000313" key="2">
    <source>
        <dbReference type="EMBL" id="OBA23076.1"/>
    </source>
</evidence>
<keyword evidence="1" id="KW-1133">Transmembrane helix</keyword>
<keyword evidence="1" id="KW-0812">Transmembrane</keyword>
<keyword evidence="1" id="KW-0472">Membrane</keyword>
<dbReference type="GeneID" id="30032442"/>
<sequence>MLSSVPTVFTVMSPFCTLSWTCFSFMSTVLLLLGLLPVPLTDKTTPLLSSSMVGTSIVSRLKSLQSAFNHNTSFHAIGVPLV</sequence>
<proteinExistence type="predicted"/>
<name>A0A1A0HGE4_9ASCO</name>
<reference evidence="2 3" key="1">
    <citation type="submission" date="2016-05" db="EMBL/GenBank/DDBJ databases">
        <title>Comparative genomics of biotechnologically important yeasts.</title>
        <authorList>
            <consortium name="DOE Joint Genome Institute"/>
            <person name="Riley R."/>
            <person name="Haridas S."/>
            <person name="Wolfe K.H."/>
            <person name="Lopes M.R."/>
            <person name="Hittinger C.T."/>
            <person name="Goker M."/>
            <person name="Salamov A."/>
            <person name="Wisecaver J."/>
            <person name="Long T.M."/>
            <person name="Aerts A.L."/>
            <person name="Barry K."/>
            <person name="Choi C."/>
            <person name="Clum A."/>
            <person name="Coughlan A.Y."/>
            <person name="Deshpande S."/>
            <person name="Douglass A.P."/>
            <person name="Hanson S.J."/>
            <person name="Klenk H.-P."/>
            <person name="LaButti K."/>
            <person name="Lapidus A."/>
            <person name="Lindquist E."/>
            <person name="Lipzen A."/>
            <person name="Meier-kolthoff J.P."/>
            <person name="Ohm R.A."/>
            <person name="Otillar R.P."/>
            <person name="Pangilinan J."/>
            <person name="Peng Y."/>
            <person name="Rokas A."/>
            <person name="Rosa C.A."/>
            <person name="Scheuner C."/>
            <person name="Sibirny A.A."/>
            <person name="Slot J.C."/>
            <person name="Stielow J.B."/>
            <person name="Sun H."/>
            <person name="Kurtzman C.P."/>
            <person name="Blackwell M."/>
            <person name="Grigoriev I.V."/>
            <person name="Jeffries T.W."/>
        </authorList>
    </citation>
    <scope>NUCLEOTIDE SEQUENCE [LARGE SCALE GENOMIC DNA]</scope>
    <source>
        <strain evidence="2 3">NRRL YB-4993</strain>
    </source>
</reference>
<accession>A0A1A0HGE4</accession>
<protein>
    <submittedName>
        <fullName evidence="2">Uncharacterized protein</fullName>
    </submittedName>
</protein>
<evidence type="ECO:0000256" key="1">
    <source>
        <dbReference type="SAM" id="Phobius"/>
    </source>
</evidence>
<comment type="caution">
    <text evidence="2">The sequence shown here is derived from an EMBL/GenBank/DDBJ whole genome shotgun (WGS) entry which is preliminary data.</text>
</comment>
<dbReference type="EMBL" id="LXTC01000001">
    <property type="protein sequence ID" value="OBA23076.1"/>
    <property type="molecule type" value="Genomic_DNA"/>
</dbReference>
<evidence type="ECO:0000313" key="3">
    <source>
        <dbReference type="Proteomes" id="UP000092555"/>
    </source>
</evidence>
<gene>
    <name evidence="2" type="ORF">METBIDRAFT_98232</name>
</gene>
<dbReference type="Proteomes" id="UP000092555">
    <property type="component" value="Unassembled WGS sequence"/>
</dbReference>
<dbReference type="RefSeq" id="XP_018713557.1">
    <property type="nucleotide sequence ID" value="XM_018859467.1"/>
</dbReference>
<feature type="transmembrane region" description="Helical" evidence="1">
    <location>
        <begin position="12"/>
        <end position="36"/>
    </location>
</feature>
<organism evidence="2 3">
    <name type="scientific">Metschnikowia bicuspidata var. bicuspidata NRRL YB-4993</name>
    <dbReference type="NCBI Taxonomy" id="869754"/>
    <lineage>
        <taxon>Eukaryota</taxon>
        <taxon>Fungi</taxon>
        <taxon>Dikarya</taxon>
        <taxon>Ascomycota</taxon>
        <taxon>Saccharomycotina</taxon>
        <taxon>Pichiomycetes</taxon>
        <taxon>Metschnikowiaceae</taxon>
        <taxon>Metschnikowia</taxon>
    </lineage>
</organism>
<dbReference type="AlphaFoldDB" id="A0A1A0HGE4"/>
<keyword evidence="3" id="KW-1185">Reference proteome</keyword>